<dbReference type="Proteomes" id="UP000659388">
    <property type="component" value="Unassembled WGS sequence"/>
</dbReference>
<evidence type="ECO:0000313" key="2">
    <source>
        <dbReference type="EMBL" id="MBL3655639.1"/>
    </source>
</evidence>
<accession>A0A937F7E1</accession>
<dbReference type="Pfam" id="PF00535">
    <property type="entry name" value="Glycos_transf_2"/>
    <property type="match status" value="1"/>
</dbReference>
<dbReference type="Gene3D" id="3.90.550.10">
    <property type="entry name" value="Spore Coat Polysaccharide Biosynthesis Protein SpsA, Chain A"/>
    <property type="match status" value="1"/>
</dbReference>
<reference evidence="2" key="1">
    <citation type="submission" date="2021-01" db="EMBL/GenBank/DDBJ databases">
        <title>Fulvivirga kasyanovii gen. nov., sp nov., a novel member of the phylum Bacteroidetes isolated from seawater in a mussel farm.</title>
        <authorList>
            <person name="Zhao L.-H."/>
            <person name="Wang Z.-J."/>
        </authorList>
    </citation>
    <scope>NUCLEOTIDE SEQUENCE</scope>
    <source>
        <strain evidence="2">2943</strain>
    </source>
</reference>
<proteinExistence type="predicted"/>
<dbReference type="SUPFAM" id="SSF53448">
    <property type="entry name" value="Nucleotide-diphospho-sugar transferases"/>
    <property type="match status" value="1"/>
</dbReference>
<comment type="caution">
    <text evidence="2">The sequence shown here is derived from an EMBL/GenBank/DDBJ whole genome shotgun (WGS) entry which is preliminary data.</text>
</comment>
<protein>
    <submittedName>
        <fullName evidence="2">Glycosyltransferase family 2 protein</fullName>
    </submittedName>
</protein>
<dbReference type="PANTHER" id="PTHR43179">
    <property type="entry name" value="RHAMNOSYLTRANSFERASE WBBL"/>
    <property type="match status" value="1"/>
</dbReference>
<dbReference type="EMBL" id="JAESIY010000002">
    <property type="protein sequence ID" value="MBL3655639.1"/>
    <property type="molecule type" value="Genomic_DNA"/>
</dbReference>
<dbReference type="PANTHER" id="PTHR43179:SF7">
    <property type="entry name" value="RHAMNOSYLTRANSFERASE WBBL"/>
    <property type="match status" value="1"/>
</dbReference>
<sequence length="307" mass="35018">MNSLLSLYAIVVCYNGKRWLEKCLTSLQVSEYPVSIIVVDNDSTDGSVELIKQYFPDVKLIQSKVNLGFGKANNLGIKYALSEKADFIFLLNQDAWVRKDCIGKLLDCFRRNQKAGIVSPVQMDGSGTAIDYKFKQHVSKYLLEGDISSLEKESTNTTAEVAFVNAAAWLIKSECIRQVGGFNPLFPHYGEDNEYAGRIHYHGYKLYVQAGALINHDRDQKEDHFGYLVWKNREYVSFMKHLLNINKSYLSCLWVCIDKFSREVVYFTIKGRLAHVFGEIVASFKVLFSLSTLKRNRENAKKQGAFL</sequence>
<dbReference type="AlphaFoldDB" id="A0A937F7E1"/>
<gene>
    <name evidence="2" type="ORF">JL102_05835</name>
</gene>
<evidence type="ECO:0000259" key="1">
    <source>
        <dbReference type="Pfam" id="PF00535"/>
    </source>
</evidence>
<name>A0A937F7E1_9BACT</name>
<keyword evidence="3" id="KW-1185">Reference proteome</keyword>
<evidence type="ECO:0000313" key="3">
    <source>
        <dbReference type="Proteomes" id="UP000659388"/>
    </source>
</evidence>
<dbReference type="InterPro" id="IPR001173">
    <property type="entry name" value="Glyco_trans_2-like"/>
</dbReference>
<dbReference type="CDD" id="cd04186">
    <property type="entry name" value="GT_2_like_c"/>
    <property type="match status" value="1"/>
</dbReference>
<dbReference type="InterPro" id="IPR029044">
    <property type="entry name" value="Nucleotide-diphossugar_trans"/>
</dbReference>
<organism evidence="2 3">
    <name type="scientific">Fulvivirga sediminis</name>
    <dbReference type="NCBI Taxonomy" id="2803949"/>
    <lineage>
        <taxon>Bacteria</taxon>
        <taxon>Pseudomonadati</taxon>
        <taxon>Bacteroidota</taxon>
        <taxon>Cytophagia</taxon>
        <taxon>Cytophagales</taxon>
        <taxon>Fulvivirgaceae</taxon>
        <taxon>Fulvivirga</taxon>
    </lineage>
</organism>
<dbReference type="RefSeq" id="WP_202243299.1">
    <property type="nucleotide sequence ID" value="NZ_JAESIY010000002.1"/>
</dbReference>
<feature type="domain" description="Glycosyltransferase 2-like" evidence="1">
    <location>
        <begin position="9"/>
        <end position="137"/>
    </location>
</feature>